<gene>
    <name evidence="4" type="primary">LOC113492683</name>
</gene>
<sequence>MHPEKIEPYATTPKKISVLTMGTKQENMNSQGAETNKKKTETKNQHRSLEATRVSISVLHGILRKLDYTNEPKSKSSNHKTINEENVKVTKEAFSSDMTSNKPTSMCSLIIWNISKALEINPTMDLKSSLKDADTRLVTENQDLDSVLVKYPERQHLVCALLAWQQLGHTDADSLYKFIESKRKETTKKEPEVSCSSTYGSKTLKKEKIPHVMSSNIKEIYCCRDIRACKKNPECGSFGSHSSGPVVKLPVETKVIMRVEPQLPRPCTKKPAPEKETLNKITAACCLDSACVERLAALDATTQELRTRAAKLAQREAERVELLERAEAAWKDLELGYQRRLALAEEKEEDINRQLQKCIADRNEYKNACNDLTQQVKDRGDAVEKERAKLREVEQTLCDRACIKLRLSEECAKGEASLAENQCRSAQLERDLQFKEEQARRKLFSLESEADSARALTHEAERAMRAELSALREQITQVSKELLKEDELNVKIKDELGKLRIQKAEMVEDLEGCKAMCDEKMQAKVEVLQKKRDALNALKDQLMECRCKDPVDETVEVKRTPSLAALCRCKPEDRLLESCSCTSLRSRLLTNLLADLFGGLQTELGGTGSQMPCQLLKCLEDKHNWDRASVVKTNLRNFFSQLLMGELDIAIATSIENYHARWVGSSCADAAKMSSDPNDKNEEWQKRALEKRAQKLATELAEQLFQERADQLAQRAKEIVTSGSPPCECKPKTVDAAVFPCLTQTNAPPFGGGTPSVSRVATETPAYWKRTIQDVSHLRMQIEDLKKGAENEVVPPIQRDASYTLGETTKRETKTAKTSNMEENTHTKNQSKSGVVRKKPLDSNNIMKRTPLNDKPTRQRRLGHGQAYAVNLCLCGPQKNGKNIQNTHISNDSKSTWKQRMSRDGIHQSSSVRQTKPINVNIPSASLVYDDTDNKTSTENSCNSNCKCFHKVPSNTSIDKLLETLTKWKCDLADPQEKCIKNIKSSFSKYSKNSTRLNNSYDSKVDVSIINSSYKEPRSDHRRHRHKRDGNTQAARFASTESEYMGAVNLDKSNENLCKCIIQPDSYDNNEGKSLSGKYSSPIKCINTNACECKIYQLMQKDNKNSQTTEIKRGETLNQIQGVQTLEMLEVSKNPAPITVNQIQGVQTLEALDLNANTATKTSSHDTKQKEVALSETNSVAERAKLFSNNCEYYIKFLGVTLADIGSQKKSKSMLKNSNSKPEGVVVSKEKYVETRRRRQKKLPHLDTHNTLKKPSVIHVDGSDHSNLSHKSKCPKCECHARFDELKSFMSSIFSKQLQSNKYKDEAISINSQSLRCTDNSIDSRFCCNTYSVDDSKDLEVNAFHLLEDHLKGKLEEFKSFSCKSSCIPPEEEEKLFSAILKRVKQVISDCANETKCNCLGNLPADGSWNRAYGLLQEYLKIKIKRVQCLCVFNENKDAILPDILEKVCNLIENDFQRLKDICKCRNNNGSRKKSVRIEDLIIHPKDLPEKDTTVTRREVLEVRALDTVEKISKQNSNKSIIVKENISLQVPPNLGMDTKSCDVMAPDNKNAQTTETDEVVVETKSNGAMYNSCDCCYFTEVGTNNDKFLDSMFSTKEVVVNLYTDSVKPSSGIFNIPGSLSQKPSKYILIGSDSLKTLPDVERVERNIDRFDEEPELAENTTANNPPYIGYTVDCTCDGILGSCVCMKSVVQANNDKINNVYKEFLANFNNCNQNYSYIMHGSQNKENDVMVKYNYTVAGDPDITPRQPDRWDNLCVTAVSAHNESDIVLKNTCDNPIDTLHQTTNTFDENISLGTTCSNSEGPLDWFECPVPINSDEMASTIRLSNTVYFPVPSEDYKKPLHDSDTVTDTSTSKTPQNCDCDRVPICHVKMLVENIEKNLIESRCTCDSLLPKLCPVHSKHVT</sequence>
<feature type="coiled-coil region" evidence="1">
    <location>
        <begin position="341"/>
        <end position="375"/>
    </location>
</feature>
<dbReference type="OrthoDB" id="6500128at2759"/>
<name>A0A7E5VCV4_TRINI</name>
<proteinExistence type="predicted"/>
<evidence type="ECO:0000256" key="1">
    <source>
        <dbReference type="SAM" id="Coils"/>
    </source>
</evidence>
<feature type="coiled-coil region" evidence="1">
    <location>
        <begin position="418"/>
        <end position="481"/>
    </location>
</feature>
<dbReference type="KEGG" id="tnl:113492683"/>
<feature type="region of interest" description="Disordered" evidence="2">
    <location>
        <begin position="805"/>
        <end position="859"/>
    </location>
</feature>
<dbReference type="Proteomes" id="UP000322000">
    <property type="component" value="Chromosome 4"/>
</dbReference>
<keyword evidence="3" id="KW-1185">Reference proteome</keyword>
<keyword evidence="1" id="KW-0175">Coiled coil</keyword>
<organism evidence="3 4">
    <name type="scientific">Trichoplusia ni</name>
    <name type="common">Cabbage looper</name>
    <dbReference type="NCBI Taxonomy" id="7111"/>
    <lineage>
        <taxon>Eukaryota</taxon>
        <taxon>Metazoa</taxon>
        <taxon>Ecdysozoa</taxon>
        <taxon>Arthropoda</taxon>
        <taxon>Hexapoda</taxon>
        <taxon>Insecta</taxon>
        <taxon>Pterygota</taxon>
        <taxon>Neoptera</taxon>
        <taxon>Endopterygota</taxon>
        <taxon>Lepidoptera</taxon>
        <taxon>Glossata</taxon>
        <taxon>Ditrysia</taxon>
        <taxon>Noctuoidea</taxon>
        <taxon>Noctuidae</taxon>
        <taxon>Plusiinae</taxon>
        <taxon>Trichoplusia</taxon>
    </lineage>
</organism>
<evidence type="ECO:0000256" key="2">
    <source>
        <dbReference type="SAM" id="MobiDB-lite"/>
    </source>
</evidence>
<evidence type="ECO:0000313" key="4">
    <source>
        <dbReference type="RefSeq" id="XP_026726080.1"/>
    </source>
</evidence>
<feature type="compositionally biased region" description="Basic and acidic residues" evidence="2">
    <location>
        <begin position="35"/>
        <end position="47"/>
    </location>
</feature>
<feature type="compositionally biased region" description="Polar residues" evidence="2">
    <location>
        <begin position="819"/>
        <end position="833"/>
    </location>
</feature>
<feature type="region of interest" description="Disordered" evidence="2">
    <location>
        <begin position="1012"/>
        <end position="1037"/>
    </location>
</feature>
<reference evidence="4" key="1">
    <citation type="submission" date="2025-08" db="UniProtKB">
        <authorList>
            <consortium name="RefSeq"/>
        </authorList>
    </citation>
    <scope>IDENTIFICATION</scope>
</reference>
<dbReference type="InParanoid" id="A0A7E5VCV4"/>
<feature type="coiled-coil region" evidence="1">
    <location>
        <begin position="521"/>
        <end position="548"/>
    </location>
</feature>
<dbReference type="RefSeq" id="XP_026726080.1">
    <property type="nucleotide sequence ID" value="XM_026870279.1"/>
</dbReference>
<feature type="region of interest" description="Disordered" evidence="2">
    <location>
        <begin position="1213"/>
        <end position="1240"/>
    </location>
</feature>
<protein>
    <submittedName>
        <fullName evidence="4">Uncharacterized protein LOC113492683</fullName>
    </submittedName>
</protein>
<dbReference type="GeneID" id="113492683"/>
<evidence type="ECO:0000313" key="3">
    <source>
        <dbReference type="Proteomes" id="UP000322000"/>
    </source>
</evidence>
<feature type="region of interest" description="Disordered" evidence="2">
    <location>
        <begin position="25"/>
        <end position="47"/>
    </location>
</feature>
<accession>A0A7E5VCV4</accession>